<reference evidence="1 2" key="1">
    <citation type="journal article" date="2014" name="Science">
        <title>Plant genetics. Early allopolyploid evolution in the post-Neolithic Brassica napus oilseed genome.</title>
        <authorList>
            <person name="Chalhoub B."/>
            <person name="Denoeud F."/>
            <person name="Liu S."/>
            <person name="Parkin I.A."/>
            <person name="Tang H."/>
            <person name="Wang X."/>
            <person name="Chiquet J."/>
            <person name="Belcram H."/>
            <person name="Tong C."/>
            <person name="Samans B."/>
            <person name="Correa M."/>
            <person name="Da Silva C."/>
            <person name="Just J."/>
            <person name="Falentin C."/>
            <person name="Koh C.S."/>
            <person name="Le Clainche I."/>
            <person name="Bernard M."/>
            <person name="Bento P."/>
            <person name="Noel B."/>
            <person name="Labadie K."/>
            <person name="Alberti A."/>
            <person name="Charles M."/>
            <person name="Arnaud D."/>
            <person name="Guo H."/>
            <person name="Daviaud C."/>
            <person name="Alamery S."/>
            <person name="Jabbari K."/>
            <person name="Zhao M."/>
            <person name="Edger P.P."/>
            <person name="Chelaifa H."/>
            <person name="Tack D."/>
            <person name="Lassalle G."/>
            <person name="Mestiri I."/>
            <person name="Schnel N."/>
            <person name="Le Paslier M.C."/>
            <person name="Fan G."/>
            <person name="Renault V."/>
            <person name="Bayer P.E."/>
            <person name="Golicz A.A."/>
            <person name="Manoli S."/>
            <person name="Lee T.H."/>
            <person name="Thi V.H."/>
            <person name="Chalabi S."/>
            <person name="Hu Q."/>
            <person name="Fan C."/>
            <person name="Tollenaere R."/>
            <person name="Lu Y."/>
            <person name="Battail C."/>
            <person name="Shen J."/>
            <person name="Sidebottom C.H."/>
            <person name="Wang X."/>
            <person name="Canaguier A."/>
            <person name="Chauveau A."/>
            <person name="Berard A."/>
            <person name="Deniot G."/>
            <person name="Guan M."/>
            <person name="Liu Z."/>
            <person name="Sun F."/>
            <person name="Lim Y.P."/>
            <person name="Lyons E."/>
            <person name="Town C.D."/>
            <person name="Bancroft I."/>
            <person name="Wang X."/>
            <person name="Meng J."/>
            <person name="Ma J."/>
            <person name="Pires J.C."/>
            <person name="King G.J."/>
            <person name="Brunel D."/>
            <person name="Delourme R."/>
            <person name="Renard M."/>
            <person name="Aury J.M."/>
            <person name="Adams K.L."/>
            <person name="Batley J."/>
            <person name="Snowdon R.J."/>
            <person name="Tost J."/>
            <person name="Edwards D."/>
            <person name="Zhou Y."/>
            <person name="Hua W."/>
            <person name="Sharpe A.G."/>
            <person name="Paterson A.H."/>
            <person name="Guan C."/>
            <person name="Wincker P."/>
        </authorList>
    </citation>
    <scope>NUCLEOTIDE SEQUENCE [LARGE SCALE GENOMIC DNA]</scope>
    <source>
        <strain evidence="2">cv. Darmor-bzh</strain>
    </source>
</reference>
<dbReference type="Proteomes" id="UP000028999">
    <property type="component" value="Unassembled WGS sequence"/>
</dbReference>
<dbReference type="EMBL" id="LK033830">
    <property type="protein sequence ID" value="CDY59994.1"/>
    <property type="molecule type" value="Genomic_DNA"/>
</dbReference>
<gene>
    <name evidence="1" type="primary">BnaA02g35290D</name>
    <name evidence="1" type="ORF">GSBRNA2T00028015001</name>
</gene>
<name>A0A078J2M3_BRANA</name>
<evidence type="ECO:0000313" key="1">
    <source>
        <dbReference type="EMBL" id="CDY59994.1"/>
    </source>
</evidence>
<dbReference type="Gramene" id="CDY59994">
    <property type="protein sequence ID" value="CDY59994"/>
    <property type="gene ID" value="GSBRNA2T00028015001"/>
</dbReference>
<keyword evidence="2" id="KW-1185">Reference proteome</keyword>
<evidence type="ECO:0000313" key="2">
    <source>
        <dbReference type="Proteomes" id="UP000028999"/>
    </source>
</evidence>
<organism evidence="1 2">
    <name type="scientific">Brassica napus</name>
    <name type="common">Rape</name>
    <dbReference type="NCBI Taxonomy" id="3708"/>
    <lineage>
        <taxon>Eukaryota</taxon>
        <taxon>Viridiplantae</taxon>
        <taxon>Streptophyta</taxon>
        <taxon>Embryophyta</taxon>
        <taxon>Tracheophyta</taxon>
        <taxon>Spermatophyta</taxon>
        <taxon>Magnoliopsida</taxon>
        <taxon>eudicotyledons</taxon>
        <taxon>Gunneridae</taxon>
        <taxon>Pentapetalae</taxon>
        <taxon>rosids</taxon>
        <taxon>malvids</taxon>
        <taxon>Brassicales</taxon>
        <taxon>Brassicaceae</taxon>
        <taxon>Brassiceae</taxon>
        <taxon>Brassica</taxon>
    </lineage>
</organism>
<dbReference type="PaxDb" id="3708-A0A078J2M3"/>
<sequence length="34" mass="3961">MSLFLSRISKLSAYKVKNMLASSHRFLSRLRICC</sequence>
<dbReference type="AlphaFoldDB" id="A0A078J2M3"/>
<accession>A0A078J2M3</accession>
<protein>
    <submittedName>
        <fullName evidence="1">BnaA02g35290D protein</fullName>
    </submittedName>
</protein>
<proteinExistence type="predicted"/>